<gene>
    <name evidence="2" type="ORF">G3574_25215</name>
</gene>
<reference evidence="2 3" key="1">
    <citation type="submission" date="2020-02" db="EMBL/GenBank/DDBJ databases">
        <authorList>
            <person name="Kim M.K."/>
        </authorList>
    </citation>
    <scope>NUCLEOTIDE SEQUENCE [LARGE SCALE GENOMIC DNA]</scope>
    <source>
        <strain evidence="2 3">17J57-3</strain>
    </source>
</reference>
<proteinExistence type="predicted"/>
<name>A0A6B3SXR5_9BURK</name>
<dbReference type="Pfam" id="PF10027">
    <property type="entry name" value="DUF2269"/>
    <property type="match status" value="1"/>
</dbReference>
<keyword evidence="3" id="KW-1185">Reference proteome</keyword>
<keyword evidence="1" id="KW-1133">Transmembrane helix</keyword>
<accession>A0A6B3SXR5</accession>
<dbReference type="RefSeq" id="WP_163968324.1">
    <property type="nucleotide sequence ID" value="NZ_JAAIVB010000079.1"/>
</dbReference>
<evidence type="ECO:0000313" key="2">
    <source>
        <dbReference type="EMBL" id="NEX64395.1"/>
    </source>
</evidence>
<dbReference type="EMBL" id="JAAIVB010000079">
    <property type="protein sequence ID" value="NEX64395.1"/>
    <property type="molecule type" value="Genomic_DNA"/>
</dbReference>
<dbReference type="InterPro" id="IPR018729">
    <property type="entry name" value="DUF2269_transmembrane"/>
</dbReference>
<sequence>MTEPRCGDAVFRCDGSNFSRPFTGRPRGHLHVGSKAREPCRTSTRAFPADSHALHADRRDHDLPAKYSTFLRFCISLGILAFLAFVAIFWLMATRPA</sequence>
<protein>
    <submittedName>
        <fullName evidence="2">DUF2269 family protein</fullName>
    </submittedName>
</protein>
<keyword evidence="1" id="KW-0472">Membrane</keyword>
<dbReference type="AlphaFoldDB" id="A0A6B3SXR5"/>
<organism evidence="2 3">
    <name type="scientific">Noviherbaspirillum galbum</name>
    <dbReference type="NCBI Taxonomy" id="2709383"/>
    <lineage>
        <taxon>Bacteria</taxon>
        <taxon>Pseudomonadati</taxon>
        <taxon>Pseudomonadota</taxon>
        <taxon>Betaproteobacteria</taxon>
        <taxon>Burkholderiales</taxon>
        <taxon>Oxalobacteraceae</taxon>
        <taxon>Noviherbaspirillum</taxon>
    </lineage>
</organism>
<evidence type="ECO:0000313" key="3">
    <source>
        <dbReference type="Proteomes" id="UP000482155"/>
    </source>
</evidence>
<feature type="transmembrane region" description="Helical" evidence="1">
    <location>
        <begin position="70"/>
        <end position="93"/>
    </location>
</feature>
<comment type="caution">
    <text evidence="2">The sequence shown here is derived from an EMBL/GenBank/DDBJ whole genome shotgun (WGS) entry which is preliminary data.</text>
</comment>
<dbReference type="Proteomes" id="UP000482155">
    <property type="component" value="Unassembled WGS sequence"/>
</dbReference>
<keyword evidence="1" id="KW-0812">Transmembrane</keyword>
<evidence type="ECO:0000256" key="1">
    <source>
        <dbReference type="SAM" id="Phobius"/>
    </source>
</evidence>